<gene>
    <name evidence="2" type="ORF">N310_09498</name>
</gene>
<feature type="non-terminal residue" evidence="2">
    <location>
        <position position="170"/>
    </location>
</feature>
<dbReference type="SMART" id="SM00589">
    <property type="entry name" value="PRY"/>
    <property type="match status" value="1"/>
</dbReference>
<dbReference type="EMBL" id="KK846228">
    <property type="protein sequence ID" value="KFP87746.1"/>
    <property type="molecule type" value="Genomic_DNA"/>
</dbReference>
<evidence type="ECO:0000313" key="3">
    <source>
        <dbReference type="Proteomes" id="UP000053537"/>
    </source>
</evidence>
<dbReference type="PROSITE" id="PS50188">
    <property type="entry name" value="B302_SPRY"/>
    <property type="match status" value="1"/>
</dbReference>
<dbReference type="Gene3D" id="2.60.120.920">
    <property type="match status" value="1"/>
</dbReference>
<feature type="domain" description="B30.2/SPRY" evidence="1">
    <location>
        <begin position="1"/>
        <end position="170"/>
    </location>
</feature>
<protein>
    <submittedName>
        <fullName evidence="2">E3 ubiquitin-protein ligase TRIM41</fullName>
    </submittedName>
</protein>
<dbReference type="InterPro" id="IPR001870">
    <property type="entry name" value="B30.2/SPRY"/>
</dbReference>
<dbReference type="InterPro" id="IPR003877">
    <property type="entry name" value="SPRY_dom"/>
</dbReference>
<evidence type="ECO:0000313" key="2">
    <source>
        <dbReference type="EMBL" id="KFP87746.1"/>
    </source>
</evidence>
<dbReference type="InterPro" id="IPR043136">
    <property type="entry name" value="B30.2/SPRY_sf"/>
</dbReference>
<dbReference type="SMART" id="SM00449">
    <property type="entry name" value="SPRY"/>
    <property type="match status" value="1"/>
</dbReference>
<name>A0A091NE73_9PASS</name>
<evidence type="ECO:0000259" key="1">
    <source>
        <dbReference type="PROSITE" id="PS50188"/>
    </source>
</evidence>
<dbReference type="InterPro" id="IPR006574">
    <property type="entry name" value="PRY"/>
</dbReference>
<dbReference type="InterPro" id="IPR050143">
    <property type="entry name" value="TRIM/RBCC"/>
</dbReference>
<dbReference type="Proteomes" id="UP000053537">
    <property type="component" value="Unassembled WGS sequence"/>
</dbReference>
<dbReference type="Pfam" id="PF13765">
    <property type="entry name" value="PRY"/>
    <property type="match status" value="1"/>
</dbReference>
<dbReference type="PRINTS" id="PR01407">
    <property type="entry name" value="BUTYPHLNCDUF"/>
</dbReference>
<feature type="non-terminal residue" evidence="2">
    <location>
        <position position="1"/>
    </location>
</feature>
<dbReference type="InterPro" id="IPR003879">
    <property type="entry name" value="Butyrophylin_SPRY"/>
</dbReference>
<proteinExistence type="predicted"/>
<reference evidence="2 3" key="1">
    <citation type="submission" date="2014-04" db="EMBL/GenBank/DDBJ databases">
        <title>Genome evolution of avian class.</title>
        <authorList>
            <person name="Zhang G."/>
            <person name="Li C."/>
        </authorList>
    </citation>
    <scope>NUCLEOTIDE SEQUENCE [LARGE SCALE GENOMIC DNA]</scope>
    <source>
        <strain evidence="2">BGI_N310</strain>
    </source>
</reference>
<dbReference type="InterPro" id="IPR013320">
    <property type="entry name" value="ConA-like_dom_sf"/>
</dbReference>
<accession>A0A091NE73</accession>
<dbReference type="PANTHER" id="PTHR24103">
    <property type="entry name" value="E3 UBIQUITIN-PROTEIN LIGASE TRIM"/>
    <property type="match status" value="1"/>
</dbReference>
<dbReference type="AlphaFoldDB" id="A0A091NE73"/>
<organism evidence="2 3">
    <name type="scientific">Acanthisitta chloris</name>
    <name type="common">rifleman</name>
    <dbReference type="NCBI Taxonomy" id="57068"/>
    <lineage>
        <taxon>Eukaryota</taxon>
        <taxon>Metazoa</taxon>
        <taxon>Chordata</taxon>
        <taxon>Craniata</taxon>
        <taxon>Vertebrata</taxon>
        <taxon>Euteleostomi</taxon>
        <taxon>Archelosauria</taxon>
        <taxon>Archosauria</taxon>
        <taxon>Dinosauria</taxon>
        <taxon>Saurischia</taxon>
        <taxon>Theropoda</taxon>
        <taxon>Coelurosauria</taxon>
        <taxon>Aves</taxon>
        <taxon>Neognathae</taxon>
        <taxon>Neoaves</taxon>
        <taxon>Telluraves</taxon>
        <taxon>Australaves</taxon>
        <taxon>Passeriformes</taxon>
        <taxon>Acanthisittidae</taxon>
        <taxon>Acanthisitta</taxon>
    </lineage>
</organism>
<sequence length="170" mass="19338">DITLDPCTAHSRLNLSLDLRSVRLSERRSDPSGYTSGSDLSVLGTPGFTSGRHYWEVEVKGRRGWAVGAMQENAGCREKSLGRETTPRREIWAIGSNGKKFHALTATEQTVLALLEQPKRFGIYLDYERGQLGFYDAENMSHIHTFRVSFRRQIFPFFRVLAKGTRLRIC</sequence>
<dbReference type="SUPFAM" id="SSF49899">
    <property type="entry name" value="Concanavalin A-like lectins/glucanases"/>
    <property type="match status" value="1"/>
</dbReference>
<keyword evidence="3" id="KW-1185">Reference proteome</keyword>
<dbReference type="Pfam" id="PF00622">
    <property type="entry name" value="SPRY"/>
    <property type="match status" value="1"/>
</dbReference>